<evidence type="ECO:0000256" key="1">
    <source>
        <dbReference type="SAM" id="MobiDB-lite"/>
    </source>
</evidence>
<feature type="compositionally biased region" description="Basic and acidic residues" evidence="1">
    <location>
        <begin position="288"/>
        <end position="297"/>
    </location>
</feature>
<feature type="transmembrane region" description="Helical" evidence="2">
    <location>
        <begin position="126"/>
        <end position="147"/>
    </location>
</feature>
<keyword evidence="4" id="KW-1185">Reference proteome</keyword>
<evidence type="ECO:0000313" key="3">
    <source>
        <dbReference type="EMBL" id="GAA0775024.1"/>
    </source>
</evidence>
<dbReference type="Pfam" id="PF22564">
    <property type="entry name" value="HAAS"/>
    <property type="match status" value="1"/>
</dbReference>
<proteinExistence type="predicted"/>
<keyword evidence="2" id="KW-0472">Membrane</keyword>
<evidence type="ECO:0000256" key="2">
    <source>
        <dbReference type="SAM" id="Phobius"/>
    </source>
</evidence>
<feature type="compositionally biased region" description="Basic and acidic residues" evidence="1">
    <location>
        <begin position="310"/>
        <end position="322"/>
    </location>
</feature>
<feature type="region of interest" description="Disordered" evidence="1">
    <location>
        <begin position="288"/>
        <end position="322"/>
    </location>
</feature>
<sequence>MTKNDFLDILRDYLKGAFSELEINDILRDYEEFFLNGELQGKSDEEIIKTLGSPKSIAKELTEEMKGQGKSTSNSNNEFKDKVSKDAKNLWKNVKRQGKKAGNKTKEFLDSNSVINGKISSAGVKLIIFVISVLLFFPALTIVMSMIASGLGLVGMSIANFIGYLGAAFICGIDISMGVFGFFACIAWTGFIILGWTVYCLVYKGLKYLVVQYISWVKTRNMYVRVKNQQENTVDNENVTEKNEEIIHYEEENRDSTENQTGYGETFNEKYIGEGLKGNGEVEEISVEDRAHEEKPIFTEVIDDDFEEGIENKDNKEEKSNE</sequence>
<dbReference type="Proteomes" id="UP001501047">
    <property type="component" value="Unassembled WGS sequence"/>
</dbReference>
<keyword evidence="2" id="KW-1133">Transmembrane helix</keyword>
<reference evidence="3 4" key="1">
    <citation type="journal article" date="2019" name="Int. J. Syst. Evol. Microbiol.">
        <title>The Global Catalogue of Microorganisms (GCM) 10K type strain sequencing project: providing services to taxonomists for standard genome sequencing and annotation.</title>
        <authorList>
            <consortium name="The Broad Institute Genomics Platform"/>
            <consortium name="The Broad Institute Genome Sequencing Center for Infectious Disease"/>
            <person name="Wu L."/>
            <person name="Ma J."/>
        </authorList>
    </citation>
    <scope>NUCLEOTIDE SEQUENCE [LARGE SCALE GENOMIC DNA]</scope>
    <source>
        <strain evidence="3 4">JCM 1417</strain>
    </source>
</reference>
<protein>
    <submittedName>
        <fullName evidence="3">DUF1700 domain-containing protein</fullName>
    </submittedName>
</protein>
<feature type="transmembrane region" description="Helical" evidence="2">
    <location>
        <begin position="180"/>
        <end position="199"/>
    </location>
</feature>
<evidence type="ECO:0000313" key="4">
    <source>
        <dbReference type="Proteomes" id="UP001501047"/>
    </source>
</evidence>
<gene>
    <name evidence="3" type="ORF">GCM10008908_25870</name>
</gene>
<organism evidence="3 4">
    <name type="scientific">Clostridium subterminale</name>
    <dbReference type="NCBI Taxonomy" id="1550"/>
    <lineage>
        <taxon>Bacteria</taxon>
        <taxon>Bacillati</taxon>
        <taxon>Bacillota</taxon>
        <taxon>Clostridia</taxon>
        <taxon>Eubacteriales</taxon>
        <taxon>Clostridiaceae</taxon>
        <taxon>Clostridium</taxon>
    </lineage>
</organism>
<name>A0ABN1KSN3_CLOSU</name>
<dbReference type="RefSeq" id="WP_343826853.1">
    <property type="nucleotide sequence ID" value="NZ_BAAACI010000006.1"/>
</dbReference>
<comment type="caution">
    <text evidence="3">The sequence shown here is derived from an EMBL/GenBank/DDBJ whole genome shotgun (WGS) entry which is preliminary data.</text>
</comment>
<dbReference type="EMBL" id="BAAACI010000006">
    <property type="protein sequence ID" value="GAA0775024.1"/>
    <property type="molecule type" value="Genomic_DNA"/>
</dbReference>
<keyword evidence="2" id="KW-0812">Transmembrane</keyword>
<accession>A0ABN1KSN3</accession>
<feature type="transmembrane region" description="Helical" evidence="2">
    <location>
        <begin position="153"/>
        <end position="173"/>
    </location>
</feature>